<sequence length="184" mass="19888">MTAGRVRRWLLAALVAVVALAAAPSAYGDPEPIKTDPRYSPQLNSRIVKYNTALTELSMKIDDLKGRTDDLSRRVREHNNEVDSYPGHVAPPAVADRINSEGEALRAEQGQLNAELDTLKAEADRLEGEQTAIKAAVAAELNAIIQTNPPPHTAPQPGNQYQRRPGPPPPVQPQARDGGNPAQK</sequence>
<dbReference type="EMBL" id="LQPZ01000016">
    <property type="protein sequence ID" value="ORX06118.1"/>
    <property type="molecule type" value="Genomic_DNA"/>
</dbReference>
<keyword evidence="5" id="KW-1185">Reference proteome</keyword>
<name>A0A1X2EM69_9MYCO</name>
<proteinExistence type="predicted"/>
<keyword evidence="1" id="KW-0175">Coiled coil</keyword>
<protein>
    <submittedName>
        <fullName evidence="4">Uncharacterized protein</fullName>
    </submittedName>
</protein>
<reference evidence="4 5" key="1">
    <citation type="submission" date="2016-01" db="EMBL/GenBank/DDBJ databases">
        <title>The new phylogeny of the genus Mycobacterium.</title>
        <authorList>
            <person name="Tarcisio F."/>
            <person name="Conor M."/>
            <person name="Antonella G."/>
            <person name="Elisabetta G."/>
            <person name="Giulia F.S."/>
            <person name="Sara T."/>
            <person name="Anna F."/>
            <person name="Clotilde B."/>
            <person name="Roberto B."/>
            <person name="Veronica D.S."/>
            <person name="Fabio R."/>
            <person name="Monica P."/>
            <person name="Olivier J."/>
            <person name="Enrico T."/>
            <person name="Nicola S."/>
        </authorList>
    </citation>
    <scope>NUCLEOTIDE SEQUENCE [LARGE SCALE GENOMIC DNA]</scope>
    <source>
        <strain evidence="4 5">DSM 44153</strain>
    </source>
</reference>
<feature type="region of interest" description="Disordered" evidence="2">
    <location>
        <begin position="143"/>
        <end position="184"/>
    </location>
</feature>
<accession>A0A1X2EM69</accession>
<gene>
    <name evidence="4" type="ORF">AWC30_06835</name>
</gene>
<dbReference type="Proteomes" id="UP000193090">
    <property type="component" value="Unassembled WGS sequence"/>
</dbReference>
<dbReference type="OrthoDB" id="4762146at2"/>
<evidence type="ECO:0000313" key="4">
    <source>
        <dbReference type="EMBL" id="ORX06118.1"/>
    </source>
</evidence>
<feature type="signal peptide" evidence="3">
    <location>
        <begin position="1"/>
        <end position="28"/>
    </location>
</feature>
<evidence type="ECO:0000313" key="5">
    <source>
        <dbReference type="Proteomes" id="UP000193090"/>
    </source>
</evidence>
<evidence type="ECO:0000256" key="3">
    <source>
        <dbReference type="SAM" id="SignalP"/>
    </source>
</evidence>
<keyword evidence="3" id="KW-0732">Signal</keyword>
<comment type="caution">
    <text evidence="4">The sequence shown here is derived from an EMBL/GenBank/DDBJ whole genome shotgun (WGS) entry which is preliminary data.</text>
</comment>
<dbReference type="RefSeq" id="WP_085109390.1">
    <property type="nucleotide sequence ID" value="NZ_JACKSN010000069.1"/>
</dbReference>
<feature type="compositionally biased region" description="Low complexity" evidence="2">
    <location>
        <begin position="155"/>
        <end position="164"/>
    </location>
</feature>
<evidence type="ECO:0000256" key="1">
    <source>
        <dbReference type="SAM" id="Coils"/>
    </source>
</evidence>
<dbReference type="STRING" id="1798.AWC30_06835"/>
<evidence type="ECO:0000256" key="2">
    <source>
        <dbReference type="SAM" id="MobiDB-lite"/>
    </source>
</evidence>
<dbReference type="Gene3D" id="1.10.287.1490">
    <property type="match status" value="1"/>
</dbReference>
<feature type="coiled-coil region" evidence="1">
    <location>
        <begin position="54"/>
        <end position="136"/>
    </location>
</feature>
<organism evidence="4 5">
    <name type="scientific">Mycolicibacillus trivialis</name>
    <dbReference type="NCBI Taxonomy" id="1798"/>
    <lineage>
        <taxon>Bacteria</taxon>
        <taxon>Bacillati</taxon>
        <taxon>Actinomycetota</taxon>
        <taxon>Actinomycetes</taxon>
        <taxon>Mycobacteriales</taxon>
        <taxon>Mycobacteriaceae</taxon>
        <taxon>Mycolicibacillus</taxon>
    </lineage>
</organism>
<feature type="chain" id="PRO_5013253519" evidence="3">
    <location>
        <begin position="29"/>
        <end position="184"/>
    </location>
</feature>
<dbReference type="AlphaFoldDB" id="A0A1X2EM69"/>